<feature type="region of interest" description="Disordered" evidence="3">
    <location>
        <begin position="1"/>
        <end position="50"/>
    </location>
</feature>
<dbReference type="InterPro" id="IPR021858">
    <property type="entry name" value="Fun_TF"/>
</dbReference>
<dbReference type="PANTHER" id="PTHR37534">
    <property type="entry name" value="TRANSCRIPTIONAL ACTIVATOR PROTEIN UGA3"/>
    <property type="match status" value="1"/>
</dbReference>
<protein>
    <recommendedName>
        <fullName evidence="4">Zn(2)-C6 fungal-type domain-containing protein</fullName>
    </recommendedName>
</protein>
<dbReference type="PROSITE" id="PS00463">
    <property type="entry name" value="ZN2_CY6_FUNGAL_1"/>
    <property type="match status" value="1"/>
</dbReference>
<dbReference type="Pfam" id="PF11951">
    <property type="entry name" value="Fungal_trans_2"/>
    <property type="match status" value="1"/>
</dbReference>
<dbReference type="AlphaFoldDB" id="A0A9W4TUH8"/>
<dbReference type="PROSITE" id="PS50048">
    <property type="entry name" value="ZN2_CY6_FUNGAL_2"/>
    <property type="match status" value="1"/>
</dbReference>
<dbReference type="InterPro" id="IPR001138">
    <property type="entry name" value="Zn2Cys6_DnaBD"/>
</dbReference>
<evidence type="ECO:0000256" key="2">
    <source>
        <dbReference type="ARBA" id="ARBA00023242"/>
    </source>
</evidence>
<evidence type="ECO:0000256" key="3">
    <source>
        <dbReference type="SAM" id="MobiDB-lite"/>
    </source>
</evidence>
<dbReference type="GO" id="GO:0008270">
    <property type="term" value="F:zinc ion binding"/>
    <property type="evidence" value="ECO:0007669"/>
    <property type="project" value="InterPro"/>
</dbReference>
<dbReference type="InterPro" id="IPR036864">
    <property type="entry name" value="Zn2-C6_fun-type_DNA-bd_sf"/>
</dbReference>
<comment type="caution">
    <text evidence="5">The sequence shown here is derived from an EMBL/GenBank/DDBJ whole genome shotgun (WGS) entry which is preliminary data.</text>
</comment>
<evidence type="ECO:0000313" key="5">
    <source>
        <dbReference type="EMBL" id="CAI5757362.1"/>
    </source>
</evidence>
<evidence type="ECO:0000313" key="6">
    <source>
        <dbReference type="Proteomes" id="UP001152885"/>
    </source>
</evidence>
<feature type="region of interest" description="Disordered" evidence="3">
    <location>
        <begin position="226"/>
        <end position="253"/>
    </location>
</feature>
<dbReference type="GO" id="GO:0000981">
    <property type="term" value="F:DNA-binding transcription factor activity, RNA polymerase II-specific"/>
    <property type="evidence" value="ECO:0007669"/>
    <property type="project" value="InterPro"/>
</dbReference>
<dbReference type="SUPFAM" id="SSF57701">
    <property type="entry name" value="Zn2/Cys6 DNA-binding domain"/>
    <property type="match status" value="1"/>
</dbReference>
<feature type="region of interest" description="Disordered" evidence="3">
    <location>
        <begin position="141"/>
        <end position="183"/>
    </location>
</feature>
<accession>A0A9W4TUH8</accession>
<keyword evidence="2" id="KW-0539">Nucleus</keyword>
<dbReference type="OrthoDB" id="424974at2759"/>
<dbReference type="EMBL" id="CANTUO010000001">
    <property type="protein sequence ID" value="CAI5757362.1"/>
    <property type="molecule type" value="Genomic_DNA"/>
</dbReference>
<evidence type="ECO:0000259" key="4">
    <source>
        <dbReference type="PROSITE" id="PS50048"/>
    </source>
</evidence>
<reference evidence="5" key="1">
    <citation type="submission" date="2022-12" db="EMBL/GenBank/DDBJ databases">
        <authorList>
            <person name="Brejova B."/>
        </authorList>
    </citation>
    <scope>NUCLEOTIDE SEQUENCE</scope>
</reference>
<proteinExistence type="predicted"/>
<dbReference type="GO" id="GO:0000976">
    <property type="term" value="F:transcription cis-regulatory region binding"/>
    <property type="evidence" value="ECO:0007669"/>
    <property type="project" value="TreeGrafter"/>
</dbReference>
<sequence>MAPKSQAIAPKGCKRKAASQSPDSAAEDRQVNVEGEESESKQKRVYSKGGCRECKRRKIKCDEGKPQCWQCMRLRKECSYPEAGEKVLRVSKKKQQQHEQMQAQRILHQIHGSPNLIDAVQGNGNQPIYFIRHDPNQPMMYQYPGPVYYQVPPPNSQQQPQHPQQQQQQQQQQQPQQPQPFIYAPNVPFAQQGQPQMAPIVKAQQLPQMNQQQLQQLQQAQQVQQVQPQQSQSQPQPQPQPQQQPIQQVSSAPALYSAAIQPQQPKPIVLPPPVQATKSNEEIPKATKTSSLMNLLNDSKRNGGKSAESIPPEEMMGLFDQKDLNLLSSDLNNMVNNIMYEMNYNYKDKYKLEENSTRSSESTTSVLKDKTLKNLPLDYIRLKKQKDQDYYEVFYNEFANIVLPFGSYDKENHNYCNPARDIILNCASSEDYVLAAVLANGARLRFSKTKNDEDEEAHCVYLSRCLKLLGPAISPDDNKLSSNIENVLLTVLLLTTANAANLKQDWRSHLKGAKDILLRHSKQSRKTSKILIFCKFWFIVLEILAGISCKKGGTLTSDEEVDGLINIGCEHEIIALKELGIILDNGFNIMAGYHHDCINYFKDLIKGLNRVRKGTLTPSFEYLKLFSQFQQQLEIEFINKKGINIGVTTGILVENPTDNLTISWQDVSHQSYVMAALITILTRLYQESSSSPQVQFLAKSIIEFESYLEDDKQEPPKFINRTAFMMLQWAMLTAGSNITDKKLQKIVTRFFEISELVGSGGASIALKKVTKLWRKANKGEDDKSEEESEEEDYVSY</sequence>
<dbReference type="PANTHER" id="PTHR37534:SF49">
    <property type="entry name" value="LYSINE BIOSYNTHESIS REGULATORY PROTEIN LYS14"/>
    <property type="match status" value="1"/>
</dbReference>
<feature type="compositionally biased region" description="Low complexity" evidence="3">
    <location>
        <begin position="243"/>
        <end position="253"/>
    </location>
</feature>
<feature type="compositionally biased region" description="Low complexity" evidence="3">
    <location>
        <begin position="141"/>
        <end position="180"/>
    </location>
</feature>
<feature type="compositionally biased region" description="Low complexity" evidence="3">
    <location>
        <begin position="226"/>
        <end position="235"/>
    </location>
</feature>
<organism evidence="5 6">
    <name type="scientific">Candida verbasci</name>
    <dbReference type="NCBI Taxonomy" id="1227364"/>
    <lineage>
        <taxon>Eukaryota</taxon>
        <taxon>Fungi</taxon>
        <taxon>Dikarya</taxon>
        <taxon>Ascomycota</taxon>
        <taxon>Saccharomycotina</taxon>
        <taxon>Pichiomycetes</taxon>
        <taxon>Debaryomycetaceae</taxon>
        <taxon>Candida/Lodderomyces clade</taxon>
        <taxon>Candida</taxon>
    </lineage>
</organism>
<comment type="subcellular location">
    <subcellularLocation>
        <location evidence="1">Nucleus</location>
    </subcellularLocation>
</comment>
<feature type="region of interest" description="Disordered" evidence="3">
    <location>
        <begin position="776"/>
        <end position="796"/>
    </location>
</feature>
<dbReference type="SMART" id="SM00066">
    <property type="entry name" value="GAL4"/>
    <property type="match status" value="1"/>
</dbReference>
<gene>
    <name evidence="5" type="ORF">CANVERA_P1876</name>
</gene>
<name>A0A9W4TUH8_9ASCO</name>
<dbReference type="Pfam" id="PF00172">
    <property type="entry name" value="Zn_clus"/>
    <property type="match status" value="1"/>
</dbReference>
<dbReference type="Gene3D" id="4.10.240.10">
    <property type="entry name" value="Zn(2)-C6 fungal-type DNA-binding domain"/>
    <property type="match status" value="1"/>
</dbReference>
<feature type="domain" description="Zn(2)-C6 fungal-type" evidence="4">
    <location>
        <begin position="50"/>
        <end position="80"/>
    </location>
</feature>
<dbReference type="GO" id="GO:0045944">
    <property type="term" value="P:positive regulation of transcription by RNA polymerase II"/>
    <property type="evidence" value="ECO:0007669"/>
    <property type="project" value="TreeGrafter"/>
</dbReference>
<feature type="compositionally biased region" description="Acidic residues" evidence="3">
    <location>
        <begin position="782"/>
        <end position="796"/>
    </location>
</feature>
<dbReference type="GO" id="GO:0005634">
    <property type="term" value="C:nucleus"/>
    <property type="evidence" value="ECO:0007669"/>
    <property type="project" value="UniProtKB-SubCell"/>
</dbReference>
<evidence type="ECO:0000256" key="1">
    <source>
        <dbReference type="ARBA" id="ARBA00004123"/>
    </source>
</evidence>
<dbReference type="CDD" id="cd00067">
    <property type="entry name" value="GAL4"/>
    <property type="match status" value="1"/>
</dbReference>
<dbReference type="Proteomes" id="UP001152885">
    <property type="component" value="Unassembled WGS sequence"/>
</dbReference>
<keyword evidence="6" id="KW-1185">Reference proteome</keyword>